<dbReference type="EMBL" id="CP136897">
    <property type="protein sequence ID" value="WOL17389.1"/>
    <property type="molecule type" value="Genomic_DNA"/>
</dbReference>
<evidence type="ECO:0000313" key="8">
    <source>
        <dbReference type="EMBL" id="WOL17389.1"/>
    </source>
</evidence>
<feature type="binding site" description="axial binding residue" evidence="6">
    <location>
        <position position="464"/>
    </location>
    <ligand>
        <name>heme</name>
        <dbReference type="ChEBI" id="CHEBI:30413"/>
    </ligand>
    <ligandPart>
        <name>Fe</name>
        <dbReference type="ChEBI" id="CHEBI:18248"/>
    </ligandPart>
</feature>
<dbReference type="SUPFAM" id="SSF48264">
    <property type="entry name" value="Cytochrome P450"/>
    <property type="match status" value="1"/>
</dbReference>
<keyword evidence="3 6" id="KW-0479">Metal-binding</keyword>
<dbReference type="PRINTS" id="PR00385">
    <property type="entry name" value="P450"/>
</dbReference>
<keyword evidence="7" id="KW-1133">Transmembrane helix</keyword>
<keyword evidence="4" id="KW-0560">Oxidoreductase</keyword>
<name>A0AAQ3KYZ5_9LILI</name>
<comment type="cofactor">
    <cofactor evidence="6">
        <name>heme</name>
        <dbReference type="ChEBI" id="CHEBI:30413"/>
    </cofactor>
</comment>
<dbReference type="GO" id="GO:0004497">
    <property type="term" value="F:monooxygenase activity"/>
    <property type="evidence" value="ECO:0007669"/>
    <property type="project" value="InterPro"/>
</dbReference>
<dbReference type="InterPro" id="IPR002401">
    <property type="entry name" value="Cyt_P450_E_grp-I"/>
</dbReference>
<evidence type="ECO:0000256" key="2">
    <source>
        <dbReference type="ARBA" id="ARBA00022617"/>
    </source>
</evidence>
<dbReference type="InterPro" id="IPR001128">
    <property type="entry name" value="Cyt_P450"/>
</dbReference>
<dbReference type="PRINTS" id="PR00463">
    <property type="entry name" value="EP450I"/>
</dbReference>
<dbReference type="GO" id="GO:0005506">
    <property type="term" value="F:iron ion binding"/>
    <property type="evidence" value="ECO:0007669"/>
    <property type="project" value="InterPro"/>
</dbReference>
<reference evidence="8 9" key="1">
    <citation type="submission" date="2023-10" db="EMBL/GenBank/DDBJ databases">
        <title>Chromosome-scale genome assembly provides insights into flower coloration mechanisms of Canna indica.</title>
        <authorList>
            <person name="Li C."/>
        </authorList>
    </citation>
    <scope>NUCLEOTIDE SEQUENCE [LARGE SCALE GENOMIC DNA]</scope>
    <source>
        <tissue evidence="8">Flower</tissue>
    </source>
</reference>
<dbReference type="Gene3D" id="1.10.630.10">
    <property type="entry name" value="Cytochrome P450"/>
    <property type="match status" value="1"/>
</dbReference>
<protein>
    <submittedName>
        <fullName evidence="8">Phenylalanine N-monooxygenase-like</fullName>
    </submittedName>
</protein>
<evidence type="ECO:0000256" key="6">
    <source>
        <dbReference type="PIRSR" id="PIRSR602401-1"/>
    </source>
</evidence>
<evidence type="ECO:0000313" key="9">
    <source>
        <dbReference type="Proteomes" id="UP001327560"/>
    </source>
</evidence>
<dbReference type="PANTHER" id="PTHR47944:SF19">
    <property type="entry name" value="CYTOCHROME P450 77A4"/>
    <property type="match status" value="1"/>
</dbReference>
<sequence length="526" mass="59426">MTNVTLPLPAVALLFASSLIFLLHRFLYKPTSRRGRLPPGPTPWPIVGSLISMLRSKIYFRWVLSLAEGKDIICIRLGGVHVVVVNSPDLGREFLKKHDANFASRPLTMATEYAGSGYLTVIFSLWGDQWKKMRRVVASEVLSASRLQRESILRAEEADHFTRYLYNLCAAGYTIDVRLALRYYCGNIIRRMVFGVRHFGEGGEFGGPGEEELEHVGAAFTALTCMYAFCPSDFIPSLRFLDLEGHEKIMKQATGLIYKYHDAIINKRLEKWRKWRENGGDDGEKKDVEDVLDIFLSLRDASGKPLLSIEEIKAQFAEFMYATVDNPSQIVEWALAHMLDHPDTIQRAVEELDRVVGKDRFVQESDFARLPYLKACAREALRLHPVAPFNVPHVAINDATVAGYFIPKGTMVLLSRVGLGRNPKVWDDPLAFRPDRHLKDGCDNVELAEPDLRMISFATGRRSCVGASLGSLMTYMLLARMIQAFHWSMLPGETSMDLSEEKRSLFKNEPLRACAKPRLSKLLANL</sequence>
<evidence type="ECO:0000256" key="1">
    <source>
        <dbReference type="ARBA" id="ARBA00010617"/>
    </source>
</evidence>
<evidence type="ECO:0000256" key="3">
    <source>
        <dbReference type="ARBA" id="ARBA00022723"/>
    </source>
</evidence>
<evidence type="ECO:0000256" key="5">
    <source>
        <dbReference type="ARBA" id="ARBA00023004"/>
    </source>
</evidence>
<comment type="similarity">
    <text evidence="1">Belongs to the cytochrome P450 family.</text>
</comment>
<dbReference type="GO" id="GO:0016705">
    <property type="term" value="F:oxidoreductase activity, acting on paired donors, with incorporation or reduction of molecular oxygen"/>
    <property type="evidence" value="ECO:0007669"/>
    <property type="project" value="InterPro"/>
</dbReference>
<keyword evidence="2 6" id="KW-0349">Heme</keyword>
<dbReference type="InterPro" id="IPR036396">
    <property type="entry name" value="Cyt_P450_sf"/>
</dbReference>
<evidence type="ECO:0000256" key="7">
    <source>
        <dbReference type="SAM" id="Phobius"/>
    </source>
</evidence>
<dbReference type="Pfam" id="PF00067">
    <property type="entry name" value="p450"/>
    <property type="match status" value="1"/>
</dbReference>
<dbReference type="GO" id="GO:0020037">
    <property type="term" value="F:heme binding"/>
    <property type="evidence" value="ECO:0007669"/>
    <property type="project" value="InterPro"/>
</dbReference>
<evidence type="ECO:0000256" key="4">
    <source>
        <dbReference type="ARBA" id="ARBA00023002"/>
    </source>
</evidence>
<keyword evidence="9" id="KW-1185">Reference proteome</keyword>
<feature type="transmembrane region" description="Helical" evidence="7">
    <location>
        <begin position="6"/>
        <end position="28"/>
    </location>
</feature>
<proteinExistence type="inferred from homology"/>
<dbReference type="Proteomes" id="UP001327560">
    <property type="component" value="Chromosome 8"/>
</dbReference>
<accession>A0AAQ3KYZ5</accession>
<organism evidence="8 9">
    <name type="scientific">Canna indica</name>
    <name type="common">Indian-shot</name>
    <dbReference type="NCBI Taxonomy" id="4628"/>
    <lineage>
        <taxon>Eukaryota</taxon>
        <taxon>Viridiplantae</taxon>
        <taxon>Streptophyta</taxon>
        <taxon>Embryophyta</taxon>
        <taxon>Tracheophyta</taxon>
        <taxon>Spermatophyta</taxon>
        <taxon>Magnoliopsida</taxon>
        <taxon>Liliopsida</taxon>
        <taxon>Zingiberales</taxon>
        <taxon>Cannaceae</taxon>
        <taxon>Canna</taxon>
    </lineage>
</organism>
<gene>
    <name evidence="8" type="ORF">Cni_G26181</name>
</gene>
<keyword evidence="7" id="KW-0812">Transmembrane</keyword>
<keyword evidence="7" id="KW-0472">Membrane</keyword>
<dbReference type="PANTHER" id="PTHR47944">
    <property type="entry name" value="CYTOCHROME P450 98A9"/>
    <property type="match status" value="1"/>
</dbReference>
<dbReference type="AlphaFoldDB" id="A0AAQ3KYZ5"/>
<keyword evidence="5 6" id="KW-0408">Iron</keyword>